<name>A0A834YVW5_TETSI</name>
<comment type="caution">
    <text evidence="6">The sequence shown here is derived from an EMBL/GenBank/DDBJ whole genome shotgun (WGS) entry which is preliminary data.</text>
</comment>
<evidence type="ECO:0000256" key="3">
    <source>
        <dbReference type="ARBA" id="ARBA00023235"/>
    </source>
</evidence>
<dbReference type="GO" id="GO:0005694">
    <property type="term" value="C:chromosome"/>
    <property type="evidence" value="ECO:0007669"/>
    <property type="project" value="TreeGrafter"/>
</dbReference>
<evidence type="ECO:0000256" key="2">
    <source>
        <dbReference type="ARBA" id="ARBA00023125"/>
    </source>
</evidence>
<dbReference type="Pfam" id="PF00270">
    <property type="entry name" value="DEAD"/>
    <property type="match status" value="1"/>
</dbReference>
<dbReference type="GO" id="GO:0005737">
    <property type="term" value="C:cytoplasm"/>
    <property type="evidence" value="ECO:0007669"/>
    <property type="project" value="TreeGrafter"/>
</dbReference>
<organism evidence="6 7">
    <name type="scientific">Tetracentron sinense</name>
    <name type="common">Spur-leaf</name>
    <dbReference type="NCBI Taxonomy" id="13715"/>
    <lineage>
        <taxon>Eukaryota</taxon>
        <taxon>Viridiplantae</taxon>
        <taxon>Streptophyta</taxon>
        <taxon>Embryophyta</taxon>
        <taxon>Tracheophyta</taxon>
        <taxon>Spermatophyta</taxon>
        <taxon>Magnoliopsida</taxon>
        <taxon>Trochodendrales</taxon>
        <taxon>Trochodendraceae</taxon>
        <taxon>Tetracentron</taxon>
    </lineage>
</organism>
<dbReference type="Gene3D" id="3.40.50.300">
    <property type="entry name" value="P-loop containing nucleotide triphosphate hydrolases"/>
    <property type="match status" value="1"/>
</dbReference>
<dbReference type="GO" id="GO:0005524">
    <property type="term" value="F:ATP binding"/>
    <property type="evidence" value="ECO:0007669"/>
    <property type="project" value="InterPro"/>
</dbReference>
<evidence type="ECO:0000259" key="5">
    <source>
        <dbReference type="Pfam" id="PF00270"/>
    </source>
</evidence>
<dbReference type="GO" id="GO:0043138">
    <property type="term" value="F:3'-5' DNA helicase activity"/>
    <property type="evidence" value="ECO:0007669"/>
    <property type="project" value="TreeGrafter"/>
</dbReference>
<dbReference type="SUPFAM" id="SSF52540">
    <property type="entry name" value="P-loop containing nucleoside triphosphate hydrolases"/>
    <property type="match status" value="1"/>
</dbReference>
<dbReference type="OMA" id="TVEKHED"/>
<dbReference type="PANTHER" id="PTHR13710">
    <property type="entry name" value="DNA HELICASE RECQ FAMILY MEMBER"/>
    <property type="match status" value="1"/>
</dbReference>
<sequence>MEDHDHDHDLDVEKARLLSLAIDFGFDQDSSKKCLDRLVHLYGEDGRDFITVEHCGDDYLAALAESMEDSEDWDDLQAMESEACGALSNMLGKEVPDNYGNRGSYINVIEDSPEPKNQENLMRLDSSSDGEDLDFRFLNNNSSVCPDKKSIRAVSQSSGEQPSKSTKSCKSSVFQGSVSSISNGRICTNTSKDGHETLGYEDLQALDNIELANVVIFGNRTLRPLQHQACNAAVSKRDCFVLMPTGGGKSLCYQVTTPSIILPFEGLGNASFHRKSKGQDLQFASVLPATLQPGVTVVVSPLLSLIQDQIITLNFKFGIPATFLNSQQTASQAAAVIQELRQGP</sequence>
<dbReference type="AlphaFoldDB" id="A0A834YVW5"/>
<gene>
    <name evidence="6" type="ORF">HHK36_020844</name>
</gene>
<dbReference type="GO" id="GO:0003677">
    <property type="term" value="F:DNA binding"/>
    <property type="evidence" value="ECO:0007669"/>
    <property type="project" value="UniProtKB-KW"/>
</dbReference>
<dbReference type="InterPro" id="IPR027417">
    <property type="entry name" value="P-loop_NTPase"/>
</dbReference>
<evidence type="ECO:0000313" key="6">
    <source>
        <dbReference type="EMBL" id="KAF8394630.1"/>
    </source>
</evidence>
<dbReference type="PANTHER" id="PTHR13710:SF153">
    <property type="entry name" value="RECQ-LIKE DNA HELICASE BLM"/>
    <property type="match status" value="1"/>
</dbReference>
<comment type="similarity">
    <text evidence="1">Belongs to the helicase family. RecQ subfamily.</text>
</comment>
<dbReference type="GO" id="GO:0005634">
    <property type="term" value="C:nucleus"/>
    <property type="evidence" value="ECO:0007669"/>
    <property type="project" value="TreeGrafter"/>
</dbReference>
<reference evidence="6 7" key="1">
    <citation type="submission" date="2020-04" db="EMBL/GenBank/DDBJ databases">
        <title>Plant Genome Project.</title>
        <authorList>
            <person name="Zhang R.-G."/>
        </authorList>
    </citation>
    <scope>NUCLEOTIDE SEQUENCE [LARGE SCALE GENOMIC DNA]</scope>
    <source>
        <strain evidence="6">YNK0</strain>
        <tissue evidence="6">Leaf</tissue>
    </source>
</reference>
<dbReference type="Proteomes" id="UP000655225">
    <property type="component" value="Unassembled WGS sequence"/>
</dbReference>
<accession>A0A834YVW5</accession>
<keyword evidence="7" id="KW-1185">Reference proteome</keyword>
<keyword evidence="2" id="KW-0238">DNA-binding</keyword>
<keyword evidence="4" id="KW-0539">Nucleus</keyword>
<dbReference type="OrthoDB" id="1704194at2759"/>
<evidence type="ECO:0000256" key="1">
    <source>
        <dbReference type="ARBA" id="ARBA00005446"/>
    </source>
</evidence>
<proteinExistence type="inferred from homology"/>
<keyword evidence="3" id="KW-0413">Isomerase</keyword>
<dbReference type="EMBL" id="JABCRI010000014">
    <property type="protein sequence ID" value="KAF8394630.1"/>
    <property type="molecule type" value="Genomic_DNA"/>
</dbReference>
<evidence type="ECO:0000256" key="4">
    <source>
        <dbReference type="ARBA" id="ARBA00023242"/>
    </source>
</evidence>
<dbReference type="InterPro" id="IPR011545">
    <property type="entry name" value="DEAD/DEAH_box_helicase_dom"/>
</dbReference>
<dbReference type="GO" id="GO:0000724">
    <property type="term" value="P:double-strand break repair via homologous recombination"/>
    <property type="evidence" value="ECO:0007669"/>
    <property type="project" value="TreeGrafter"/>
</dbReference>
<evidence type="ECO:0000313" key="7">
    <source>
        <dbReference type="Proteomes" id="UP000655225"/>
    </source>
</evidence>
<protein>
    <recommendedName>
        <fullName evidence="5">DEAD/DEAH-box helicase domain-containing protein</fullName>
    </recommendedName>
</protein>
<feature type="domain" description="DEAD/DEAH-box helicase" evidence="5">
    <location>
        <begin position="223"/>
        <end position="318"/>
    </location>
</feature>
<dbReference type="GO" id="GO:0009378">
    <property type="term" value="F:four-way junction helicase activity"/>
    <property type="evidence" value="ECO:0007669"/>
    <property type="project" value="TreeGrafter"/>
</dbReference>